<dbReference type="SUPFAM" id="SSF53335">
    <property type="entry name" value="S-adenosyl-L-methionine-dependent methyltransferases"/>
    <property type="match status" value="1"/>
</dbReference>
<comment type="caution">
    <text evidence="3">The sequence shown here is derived from an EMBL/GenBank/DDBJ whole genome shotgun (WGS) entry which is preliminary data.</text>
</comment>
<dbReference type="RefSeq" id="WP_006388110.1">
    <property type="nucleotide sequence ID" value="NZ_CAJFDJ010000003.1"/>
</dbReference>
<dbReference type="PANTHER" id="PTHR43619:SF2">
    <property type="entry name" value="S-ADENOSYL-L-METHIONINE-DEPENDENT METHYLTRANSFERASES SUPERFAMILY PROTEIN"/>
    <property type="match status" value="1"/>
</dbReference>
<organism evidence="3 4">
    <name type="scientific">Alcaligenes xylosoxydans xylosoxydans</name>
    <name type="common">Achromobacter xylosoxidans</name>
    <dbReference type="NCBI Taxonomy" id="85698"/>
    <lineage>
        <taxon>Bacteria</taxon>
        <taxon>Pseudomonadati</taxon>
        <taxon>Pseudomonadota</taxon>
        <taxon>Betaproteobacteria</taxon>
        <taxon>Burkholderiales</taxon>
        <taxon>Alcaligenaceae</taxon>
        <taxon>Achromobacter</taxon>
    </lineage>
</organism>
<protein>
    <submittedName>
        <fullName evidence="3">Class I SAM-dependent methyltransferase</fullName>
        <ecNumber evidence="3">2.1.1.-</ecNumber>
    </submittedName>
</protein>
<dbReference type="AlphaFoldDB" id="A0A9X3R4G1"/>
<dbReference type="PIRSF" id="PIRSF028177">
    <property type="entry name" value="Polyketide_synth_Omtfrase_TcmP"/>
    <property type="match status" value="1"/>
</dbReference>
<dbReference type="Proteomes" id="UP001141992">
    <property type="component" value="Unassembled WGS sequence"/>
</dbReference>
<gene>
    <name evidence="3" type="ORF">O9570_13425</name>
</gene>
<accession>A0A9X3R4G1</accession>
<dbReference type="EMBL" id="JAPZVI010000008">
    <property type="protein sequence ID" value="MCZ8402451.1"/>
    <property type="molecule type" value="Genomic_DNA"/>
</dbReference>
<keyword evidence="2 3" id="KW-0808">Transferase</keyword>
<dbReference type="InterPro" id="IPR016874">
    <property type="entry name" value="TcmP-like"/>
</dbReference>
<name>A0A9X3R4G1_ALCXX</name>
<proteinExistence type="predicted"/>
<keyword evidence="1 3" id="KW-0489">Methyltransferase</keyword>
<dbReference type="PANTHER" id="PTHR43619">
    <property type="entry name" value="S-ADENOSYL-L-METHIONINE-DEPENDENT METHYLTRANSFERASE YKTD-RELATED"/>
    <property type="match status" value="1"/>
</dbReference>
<dbReference type="InterPro" id="IPR007213">
    <property type="entry name" value="Ppm1/Ppm2/Tcmp"/>
</dbReference>
<dbReference type="Pfam" id="PF04072">
    <property type="entry name" value="LCM"/>
    <property type="match status" value="1"/>
</dbReference>
<evidence type="ECO:0000313" key="4">
    <source>
        <dbReference type="Proteomes" id="UP001141992"/>
    </source>
</evidence>
<evidence type="ECO:0000256" key="2">
    <source>
        <dbReference type="ARBA" id="ARBA00022679"/>
    </source>
</evidence>
<dbReference type="GeneID" id="75273876"/>
<reference evidence="3" key="1">
    <citation type="submission" date="2022-12" db="EMBL/GenBank/DDBJ databases">
        <authorList>
            <person name="Voronina O.L."/>
            <person name="Kunda M.S."/>
            <person name="Ryzhova N."/>
            <person name="Aksenova E.I."/>
        </authorList>
    </citation>
    <scope>NUCLEOTIDE SEQUENCE</scope>
    <source>
        <strain evidence="3">SCCH136:Ach223948</strain>
    </source>
</reference>
<dbReference type="InterPro" id="IPR029063">
    <property type="entry name" value="SAM-dependent_MTases_sf"/>
</dbReference>
<dbReference type="EC" id="2.1.1.-" evidence="3"/>
<evidence type="ECO:0000313" key="3">
    <source>
        <dbReference type="EMBL" id="MCZ8402451.1"/>
    </source>
</evidence>
<dbReference type="Gene3D" id="3.40.50.150">
    <property type="entry name" value="Vaccinia Virus protein VP39"/>
    <property type="match status" value="1"/>
</dbReference>
<dbReference type="GO" id="GO:0008168">
    <property type="term" value="F:methyltransferase activity"/>
    <property type="evidence" value="ECO:0007669"/>
    <property type="project" value="UniProtKB-KW"/>
</dbReference>
<evidence type="ECO:0000256" key="1">
    <source>
        <dbReference type="ARBA" id="ARBA00022603"/>
    </source>
</evidence>
<dbReference type="GO" id="GO:0032259">
    <property type="term" value="P:methylation"/>
    <property type="evidence" value="ECO:0007669"/>
    <property type="project" value="UniProtKB-KW"/>
</dbReference>
<sequence length="280" mass="32019">MKPEKVHLTQEKETLLITLFAKAGESELGDSLLNDRYAAEAVKRIDYDFARLKVGRDMMIGLAMRAHHLDEWARRFIERHPRCVVLHLGCGLDTRYFRIAPAPGVRWYDVDYPEVVDLRRRLFAMQEGYFLIASAVQDVAWLEQVPADLPVLVIAEGLLMYLSRDDVRALLGGIVSRFQHGEFICDALSSLGVRFVQRIPSVRATGAQLKWGIDDPRELEALAPPLKLAEEADCYRRDDVARFSLLSRISIGIMLAIPALRRMNHLLRYTIQRDPRPTPR</sequence>